<dbReference type="PANTHER" id="PTHR30163:SF8">
    <property type="entry name" value="LYTIC MUREIN TRANSGLYCOSYLASE"/>
    <property type="match status" value="1"/>
</dbReference>
<dbReference type="Gene3D" id="1.10.101.10">
    <property type="entry name" value="PGBD-like superfamily/PGBD"/>
    <property type="match status" value="1"/>
</dbReference>
<dbReference type="InterPro" id="IPR011970">
    <property type="entry name" value="MltB_2"/>
</dbReference>
<comment type="caution">
    <text evidence="5">The sequence shown here is derived from an EMBL/GenBank/DDBJ whole genome shotgun (WGS) entry which is preliminary data.</text>
</comment>
<dbReference type="EMBL" id="JAJISD010000005">
    <property type="protein sequence ID" value="MCC8429934.1"/>
    <property type="molecule type" value="Genomic_DNA"/>
</dbReference>
<name>A0ABS8KV27_9HYPH</name>
<dbReference type="PANTHER" id="PTHR30163">
    <property type="entry name" value="MEMBRANE-BOUND LYTIC MUREIN TRANSGLYCOSYLASE B"/>
    <property type="match status" value="1"/>
</dbReference>
<evidence type="ECO:0000313" key="5">
    <source>
        <dbReference type="EMBL" id="MCC8429934.1"/>
    </source>
</evidence>
<dbReference type="Gene3D" id="1.10.8.350">
    <property type="entry name" value="Bacterial muramidase"/>
    <property type="match status" value="1"/>
</dbReference>
<dbReference type="Pfam" id="PF01471">
    <property type="entry name" value="PG_binding_1"/>
    <property type="match status" value="1"/>
</dbReference>
<dbReference type="Gene3D" id="1.10.530.10">
    <property type="match status" value="1"/>
</dbReference>
<dbReference type="RefSeq" id="WP_230551129.1">
    <property type="nucleotide sequence ID" value="NZ_JAJISD010000005.1"/>
</dbReference>
<dbReference type="NCBIfam" id="TIGR02283">
    <property type="entry name" value="MltB_2"/>
    <property type="match status" value="1"/>
</dbReference>
<dbReference type="InterPro" id="IPR036366">
    <property type="entry name" value="PGBDSf"/>
</dbReference>
<evidence type="ECO:0000259" key="4">
    <source>
        <dbReference type="Pfam" id="PF13406"/>
    </source>
</evidence>
<protein>
    <submittedName>
        <fullName evidence="5">Lytic murein transglycosylase</fullName>
    </submittedName>
</protein>
<keyword evidence="6" id="KW-1185">Reference proteome</keyword>
<gene>
    <name evidence="5" type="ORF">LJ725_13220</name>
</gene>
<feature type="region of interest" description="Disordered" evidence="1">
    <location>
        <begin position="387"/>
        <end position="406"/>
    </location>
</feature>
<sequence length="406" mass="44360">MTLMPHARILAATTALLCGTAFLAAGPAHAQDGGFRDCLNNIKADALKQGVPASVIDRAFQGLTPDQKVVDLDNRQPEFSLTYAKYVGGTVSLDRIQKGQQKMAQHRALLDQLQAEYGVPPQYLMAFWGIETNYGTYMGDFRVVRSVATLACMTKRRDFFSNETVQALRILNNNHMTSDQMRGSWAGAMGNMQFMPSTFTRWAVDRDGNGKIDIWNSLPDAFASAANFLRGIGFKPGLPSSEEVMLPANFPLDQADTTVEKPVKAWAAMGVKKMNGGALPAVDDSASILLPAGFRGPAFIIYPNFKAVMNWNRSTLYALSVGILARQIAGGPPVQQQAPADDAPISRDTVIDMQNRLARLGLYKDEADGLLGPKTRSALRLFQQQQALPADGHPTQESIRRLQAVR</sequence>
<dbReference type="SUPFAM" id="SSF53955">
    <property type="entry name" value="Lysozyme-like"/>
    <property type="match status" value="1"/>
</dbReference>
<dbReference type="InterPro" id="IPR036365">
    <property type="entry name" value="PGBD-like_sf"/>
</dbReference>
<feature type="chain" id="PRO_5045838053" evidence="2">
    <location>
        <begin position="31"/>
        <end position="406"/>
    </location>
</feature>
<proteinExistence type="predicted"/>
<feature type="domain" description="Peptidoglycan binding-like" evidence="3">
    <location>
        <begin position="347"/>
        <end position="400"/>
    </location>
</feature>
<evidence type="ECO:0000256" key="2">
    <source>
        <dbReference type="SAM" id="SignalP"/>
    </source>
</evidence>
<feature type="domain" description="Transglycosylase SLT" evidence="4">
    <location>
        <begin position="35"/>
        <end position="325"/>
    </location>
</feature>
<dbReference type="CDD" id="cd13399">
    <property type="entry name" value="Slt35-like"/>
    <property type="match status" value="1"/>
</dbReference>
<accession>A0ABS8KV27</accession>
<dbReference type="InterPro" id="IPR043426">
    <property type="entry name" value="MltB-like"/>
</dbReference>
<dbReference type="InterPro" id="IPR031304">
    <property type="entry name" value="SLT_2"/>
</dbReference>
<reference evidence="5 6" key="1">
    <citation type="submission" date="2021-11" db="EMBL/GenBank/DDBJ databases">
        <authorList>
            <person name="Lee D.-H."/>
            <person name="Kim S.-B."/>
        </authorList>
    </citation>
    <scope>NUCLEOTIDE SEQUENCE [LARGE SCALE GENOMIC DNA]</scope>
    <source>
        <strain evidence="5 6">KCTC 52223</strain>
    </source>
</reference>
<keyword evidence="2" id="KW-0732">Signal</keyword>
<dbReference type="InterPro" id="IPR023346">
    <property type="entry name" value="Lysozyme-like_dom_sf"/>
</dbReference>
<evidence type="ECO:0000313" key="6">
    <source>
        <dbReference type="Proteomes" id="UP001198862"/>
    </source>
</evidence>
<dbReference type="Pfam" id="PF13406">
    <property type="entry name" value="SLT_2"/>
    <property type="match status" value="1"/>
</dbReference>
<evidence type="ECO:0000259" key="3">
    <source>
        <dbReference type="Pfam" id="PF01471"/>
    </source>
</evidence>
<evidence type="ECO:0000256" key="1">
    <source>
        <dbReference type="SAM" id="MobiDB-lite"/>
    </source>
</evidence>
<organism evidence="5 6">
    <name type="scientific">Reyranella aquatilis</name>
    <dbReference type="NCBI Taxonomy" id="2035356"/>
    <lineage>
        <taxon>Bacteria</taxon>
        <taxon>Pseudomonadati</taxon>
        <taxon>Pseudomonadota</taxon>
        <taxon>Alphaproteobacteria</taxon>
        <taxon>Hyphomicrobiales</taxon>
        <taxon>Reyranellaceae</taxon>
        <taxon>Reyranella</taxon>
    </lineage>
</organism>
<feature type="signal peptide" evidence="2">
    <location>
        <begin position="1"/>
        <end position="30"/>
    </location>
</feature>
<dbReference type="InterPro" id="IPR002477">
    <property type="entry name" value="Peptidoglycan-bd-like"/>
</dbReference>
<dbReference type="SUPFAM" id="SSF47090">
    <property type="entry name" value="PGBD-like"/>
    <property type="match status" value="1"/>
</dbReference>
<dbReference type="Proteomes" id="UP001198862">
    <property type="component" value="Unassembled WGS sequence"/>
</dbReference>